<dbReference type="Gene3D" id="1.10.10.60">
    <property type="entry name" value="Homeodomain-like"/>
    <property type="match status" value="1"/>
</dbReference>
<dbReference type="InterPro" id="IPR009057">
    <property type="entry name" value="Homeodomain-like_sf"/>
</dbReference>
<name>A0A7J4MV53_METTF</name>
<dbReference type="PANTHER" id="PTHR30055">
    <property type="entry name" value="HTH-TYPE TRANSCRIPTIONAL REGULATOR RUTR"/>
    <property type="match status" value="1"/>
</dbReference>
<dbReference type="Pfam" id="PF00440">
    <property type="entry name" value="TetR_N"/>
    <property type="match status" value="1"/>
</dbReference>
<dbReference type="AlphaFoldDB" id="A0A7J4MV53"/>
<dbReference type="InterPro" id="IPR001647">
    <property type="entry name" value="HTH_TetR"/>
</dbReference>
<proteinExistence type="predicted"/>
<evidence type="ECO:0000256" key="3">
    <source>
        <dbReference type="ARBA" id="ARBA00023163"/>
    </source>
</evidence>
<dbReference type="Gene3D" id="1.10.357.10">
    <property type="entry name" value="Tetracycline Repressor, domain 2"/>
    <property type="match status" value="1"/>
</dbReference>
<dbReference type="PANTHER" id="PTHR30055:SF234">
    <property type="entry name" value="HTH-TYPE TRANSCRIPTIONAL REGULATOR BETI"/>
    <property type="match status" value="1"/>
</dbReference>
<accession>A0A7J4MV53</accession>
<dbReference type="GO" id="GO:0003700">
    <property type="term" value="F:DNA-binding transcription factor activity"/>
    <property type="evidence" value="ECO:0007669"/>
    <property type="project" value="TreeGrafter"/>
</dbReference>
<dbReference type="SUPFAM" id="SSF48498">
    <property type="entry name" value="Tetracyclin repressor-like, C-terminal domain"/>
    <property type="match status" value="1"/>
</dbReference>
<keyword evidence="1" id="KW-0805">Transcription regulation</keyword>
<protein>
    <submittedName>
        <fullName evidence="6">TetR/AcrR family transcriptional regulator</fullName>
    </submittedName>
</protein>
<organism evidence="6 7">
    <name type="scientific">Methanothermobacter thermautotrophicus</name>
    <name type="common">Methanobacterium thermoformicicum</name>
    <dbReference type="NCBI Taxonomy" id="145262"/>
    <lineage>
        <taxon>Archaea</taxon>
        <taxon>Methanobacteriati</taxon>
        <taxon>Methanobacteriota</taxon>
        <taxon>Methanomada group</taxon>
        <taxon>Methanobacteria</taxon>
        <taxon>Methanobacteriales</taxon>
        <taxon>Methanobacteriaceae</taxon>
        <taxon>Methanothermobacter</taxon>
    </lineage>
</organism>
<dbReference type="PROSITE" id="PS01081">
    <property type="entry name" value="HTH_TETR_1"/>
    <property type="match status" value="1"/>
</dbReference>
<dbReference type="InterPro" id="IPR036271">
    <property type="entry name" value="Tet_transcr_reg_TetR-rel_C_sf"/>
</dbReference>
<dbReference type="FunFam" id="1.10.10.60:FF:000141">
    <property type="entry name" value="TetR family transcriptional regulator"/>
    <property type="match status" value="1"/>
</dbReference>
<evidence type="ECO:0000259" key="5">
    <source>
        <dbReference type="PROSITE" id="PS50977"/>
    </source>
</evidence>
<keyword evidence="3" id="KW-0804">Transcription</keyword>
<dbReference type="InterPro" id="IPR023772">
    <property type="entry name" value="DNA-bd_HTH_TetR-type_CS"/>
</dbReference>
<feature type="domain" description="HTH tetR-type" evidence="5">
    <location>
        <begin position="12"/>
        <end position="72"/>
    </location>
</feature>
<evidence type="ECO:0000256" key="1">
    <source>
        <dbReference type="ARBA" id="ARBA00023015"/>
    </source>
</evidence>
<reference evidence="7" key="1">
    <citation type="journal article" date="2020" name="bioRxiv">
        <title>A rank-normalized archaeal taxonomy based on genome phylogeny resolves widespread incomplete and uneven classifications.</title>
        <authorList>
            <person name="Rinke C."/>
            <person name="Chuvochina M."/>
            <person name="Mussig A.J."/>
            <person name="Chaumeil P.-A."/>
            <person name="Waite D.W."/>
            <person name="Whitman W.B."/>
            <person name="Parks D.H."/>
            <person name="Hugenholtz P."/>
        </authorList>
    </citation>
    <scope>NUCLEOTIDE SEQUENCE [LARGE SCALE GENOMIC DNA]</scope>
</reference>
<evidence type="ECO:0000313" key="6">
    <source>
        <dbReference type="EMBL" id="HIH64495.1"/>
    </source>
</evidence>
<dbReference type="PROSITE" id="PS50977">
    <property type="entry name" value="HTH_TETR_2"/>
    <property type="match status" value="1"/>
</dbReference>
<sequence>MAPTSRRERERQKRQMQIIRAAEKAFFERGYDNVTMDEIAERAEVNKALLYYYFKNKEALFFAVNLYGVRILHRMYSECSELETDGYGKVKAMVDALYRFSKEHPDYFRIYCYSGTERFEMSEGEDAREIVDLRTGMWRLMVEAIIEGMKDGSIRSDLDPVELSIYIHTLAINSLNLDLTSRMVLEAREIGRDRFWRDLEIFLESALKNQKPESRDS</sequence>
<dbReference type="PRINTS" id="PR00455">
    <property type="entry name" value="HTHTETR"/>
</dbReference>
<dbReference type="EMBL" id="DUHT01000028">
    <property type="protein sequence ID" value="HIH64495.1"/>
    <property type="molecule type" value="Genomic_DNA"/>
</dbReference>
<dbReference type="InterPro" id="IPR050109">
    <property type="entry name" value="HTH-type_TetR-like_transc_reg"/>
</dbReference>
<dbReference type="Proteomes" id="UP000538031">
    <property type="component" value="Unassembled WGS sequence"/>
</dbReference>
<comment type="caution">
    <text evidence="6">The sequence shown here is derived from an EMBL/GenBank/DDBJ whole genome shotgun (WGS) entry which is preliminary data.</text>
</comment>
<feature type="DNA-binding region" description="H-T-H motif" evidence="4">
    <location>
        <begin position="35"/>
        <end position="54"/>
    </location>
</feature>
<evidence type="ECO:0000313" key="7">
    <source>
        <dbReference type="Proteomes" id="UP000538031"/>
    </source>
</evidence>
<dbReference type="SUPFAM" id="SSF46689">
    <property type="entry name" value="Homeodomain-like"/>
    <property type="match status" value="1"/>
</dbReference>
<evidence type="ECO:0000256" key="4">
    <source>
        <dbReference type="PROSITE-ProRule" id="PRU00335"/>
    </source>
</evidence>
<keyword evidence="2 4" id="KW-0238">DNA-binding</keyword>
<dbReference type="GO" id="GO:0000976">
    <property type="term" value="F:transcription cis-regulatory region binding"/>
    <property type="evidence" value="ECO:0007669"/>
    <property type="project" value="TreeGrafter"/>
</dbReference>
<gene>
    <name evidence="6" type="ORF">HA285_02705</name>
</gene>
<evidence type="ECO:0000256" key="2">
    <source>
        <dbReference type="ARBA" id="ARBA00023125"/>
    </source>
</evidence>